<keyword evidence="3" id="KW-1185">Reference proteome</keyword>
<dbReference type="EMBL" id="JASSZA010000005">
    <property type="protein sequence ID" value="KAK2112448.1"/>
    <property type="molecule type" value="Genomic_DNA"/>
</dbReference>
<evidence type="ECO:0000313" key="2">
    <source>
        <dbReference type="EMBL" id="KAK2112448.1"/>
    </source>
</evidence>
<reference evidence="2 3" key="1">
    <citation type="submission" date="2023-05" db="EMBL/GenBank/DDBJ databases">
        <title>B98-5 Cell Line De Novo Hybrid Assembly: An Optical Mapping Approach.</title>
        <authorList>
            <person name="Kananen K."/>
            <person name="Auerbach J.A."/>
            <person name="Kautto E."/>
            <person name="Blachly J.S."/>
        </authorList>
    </citation>
    <scope>NUCLEOTIDE SEQUENCE [LARGE SCALE GENOMIC DNA]</scope>
    <source>
        <strain evidence="2">B95-8</strain>
        <tissue evidence="2">Cell line</tissue>
    </source>
</reference>
<name>A0ABQ9VV62_SAGOE</name>
<evidence type="ECO:0000313" key="3">
    <source>
        <dbReference type="Proteomes" id="UP001266305"/>
    </source>
</evidence>
<sequence>MEPPEDCLMNAQCLSWDCLGAALQPTWLRPVAAQDATQRQLALEEPALRMLPSASWGYCCLTKAVARPCSVSMGGSQHLRQLGGWSSQAGPRSPELVNLKAAPNLPEGQGTDVQGPLVSPDVGGASRSVSQHPLQQLRLTEAHVAAPRWEERVLRSHEGDGGDQKQGANKGKGWEPSEETASALDTGGPAELLGNSRDSMGQRRCDASHASMDALRGCRPLCDAAGGRLVAL</sequence>
<organism evidence="2 3">
    <name type="scientific">Saguinus oedipus</name>
    <name type="common">Cotton-top tamarin</name>
    <name type="synonym">Oedipomidas oedipus</name>
    <dbReference type="NCBI Taxonomy" id="9490"/>
    <lineage>
        <taxon>Eukaryota</taxon>
        <taxon>Metazoa</taxon>
        <taxon>Chordata</taxon>
        <taxon>Craniata</taxon>
        <taxon>Vertebrata</taxon>
        <taxon>Euteleostomi</taxon>
        <taxon>Mammalia</taxon>
        <taxon>Eutheria</taxon>
        <taxon>Euarchontoglires</taxon>
        <taxon>Primates</taxon>
        <taxon>Haplorrhini</taxon>
        <taxon>Platyrrhini</taxon>
        <taxon>Cebidae</taxon>
        <taxon>Callitrichinae</taxon>
        <taxon>Saguinus</taxon>
    </lineage>
</organism>
<gene>
    <name evidence="2" type="ORF">P7K49_012195</name>
</gene>
<dbReference type="Proteomes" id="UP001266305">
    <property type="component" value="Unassembled WGS sequence"/>
</dbReference>
<evidence type="ECO:0000256" key="1">
    <source>
        <dbReference type="SAM" id="MobiDB-lite"/>
    </source>
</evidence>
<feature type="region of interest" description="Disordered" evidence="1">
    <location>
        <begin position="155"/>
        <end position="204"/>
    </location>
</feature>
<protein>
    <submittedName>
        <fullName evidence="2">Uncharacterized protein</fullName>
    </submittedName>
</protein>
<comment type="caution">
    <text evidence="2">The sequence shown here is derived from an EMBL/GenBank/DDBJ whole genome shotgun (WGS) entry which is preliminary data.</text>
</comment>
<proteinExistence type="predicted"/>
<feature type="region of interest" description="Disordered" evidence="1">
    <location>
        <begin position="102"/>
        <end position="135"/>
    </location>
</feature>
<accession>A0ABQ9VV62</accession>